<evidence type="ECO:0000313" key="1">
    <source>
        <dbReference type="EMBL" id="KAI3374560.1"/>
    </source>
</evidence>
<comment type="caution">
    <text evidence="1">The sequence shown here is derived from an EMBL/GenBank/DDBJ whole genome shotgun (WGS) entry which is preliminary data.</text>
</comment>
<sequence>RWVGISASALEWFSSYLSDRTFSVTVHNFVSLTESLCCGVPQGSVLGPMLFERILTGCITAWFGSCTALNQ</sequence>
<dbReference type="EMBL" id="CM041533">
    <property type="protein sequence ID" value="KAI3374560.1"/>
    <property type="molecule type" value="Genomic_DNA"/>
</dbReference>
<feature type="non-terminal residue" evidence="1">
    <location>
        <position position="1"/>
    </location>
</feature>
<protein>
    <submittedName>
        <fullName evidence="1">Uncharacterized protein</fullName>
    </submittedName>
</protein>
<keyword evidence="2" id="KW-1185">Reference proteome</keyword>
<organism evidence="1 2">
    <name type="scientific">Scortum barcoo</name>
    <name type="common">barcoo grunter</name>
    <dbReference type="NCBI Taxonomy" id="214431"/>
    <lineage>
        <taxon>Eukaryota</taxon>
        <taxon>Metazoa</taxon>
        <taxon>Chordata</taxon>
        <taxon>Craniata</taxon>
        <taxon>Vertebrata</taxon>
        <taxon>Euteleostomi</taxon>
        <taxon>Actinopterygii</taxon>
        <taxon>Neopterygii</taxon>
        <taxon>Teleostei</taxon>
        <taxon>Neoteleostei</taxon>
        <taxon>Acanthomorphata</taxon>
        <taxon>Eupercaria</taxon>
        <taxon>Centrarchiformes</taxon>
        <taxon>Terapontoidei</taxon>
        <taxon>Terapontidae</taxon>
        <taxon>Scortum</taxon>
    </lineage>
</organism>
<name>A0ACB8X3U3_9TELE</name>
<gene>
    <name evidence="1" type="ORF">L3Q82_021140</name>
</gene>
<evidence type="ECO:0000313" key="2">
    <source>
        <dbReference type="Proteomes" id="UP000831701"/>
    </source>
</evidence>
<proteinExistence type="predicted"/>
<dbReference type="Proteomes" id="UP000831701">
    <property type="component" value="Chromosome 3"/>
</dbReference>
<accession>A0ACB8X3U3</accession>
<reference evidence="1" key="1">
    <citation type="submission" date="2022-04" db="EMBL/GenBank/DDBJ databases">
        <title>Jade perch genome.</title>
        <authorList>
            <person name="Chao B."/>
        </authorList>
    </citation>
    <scope>NUCLEOTIDE SEQUENCE</scope>
    <source>
        <strain evidence="1">CB-2022</strain>
    </source>
</reference>